<evidence type="ECO:0000313" key="1">
    <source>
        <dbReference type="EMBL" id="KAJ7703748.1"/>
    </source>
</evidence>
<organism evidence="1 2">
    <name type="scientific">Mycena metata</name>
    <dbReference type="NCBI Taxonomy" id="1033252"/>
    <lineage>
        <taxon>Eukaryota</taxon>
        <taxon>Fungi</taxon>
        <taxon>Dikarya</taxon>
        <taxon>Basidiomycota</taxon>
        <taxon>Agaricomycotina</taxon>
        <taxon>Agaricomycetes</taxon>
        <taxon>Agaricomycetidae</taxon>
        <taxon>Agaricales</taxon>
        <taxon>Marasmiineae</taxon>
        <taxon>Mycenaceae</taxon>
        <taxon>Mycena</taxon>
    </lineage>
</organism>
<comment type="caution">
    <text evidence="1">The sequence shown here is derived from an EMBL/GenBank/DDBJ whole genome shotgun (WGS) entry which is preliminary data.</text>
</comment>
<keyword evidence="2" id="KW-1185">Reference proteome</keyword>
<name>A0AAD7GRN0_9AGAR</name>
<proteinExistence type="predicted"/>
<dbReference type="EMBL" id="JARKIB010000499">
    <property type="protein sequence ID" value="KAJ7703748.1"/>
    <property type="molecule type" value="Genomic_DNA"/>
</dbReference>
<sequence>MPRQQTATEVRLHNISKCATITLNILDVLVDSLKISGLEAMINTTQLLLKMVRTIKQDKKECAELMEQTHVILSAIINVYIKSDTGTELPPSTLNKITNFTQHNKVAAKLKFFRQGELNTLLKDCNRGLEEGIKFFQIISLDIVFTARKMEEQAQIRYQVVFNTIETLSSSDSASTQDVFWFICKVILNDTGHCVNDVWELFQSRKEVEEFLSLLADISSLALLITMRGVERPSKVQWTRPFLRPLEPLSQDAARKVFIDIAEDRHPIEEVDQVLCLADNMPLSISLLAHAVDVEGSTTILVCWQGEHTSVISEGYDHRSNPELSISLSLASPRITSTPHSQEVLSLLSILLDGLGDAELKQSNFAIQGYP</sequence>
<evidence type="ECO:0000313" key="2">
    <source>
        <dbReference type="Proteomes" id="UP001215598"/>
    </source>
</evidence>
<protein>
    <submittedName>
        <fullName evidence="1">Uncharacterized protein</fullName>
    </submittedName>
</protein>
<reference evidence="1" key="1">
    <citation type="submission" date="2023-03" db="EMBL/GenBank/DDBJ databases">
        <title>Massive genome expansion in bonnet fungi (Mycena s.s.) driven by repeated elements and novel gene families across ecological guilds.</title>
        <authorList>
            <consortium name="Lawrence Berkeley National Laboratory"/>
            <person name="Harder C.B."/>
            <person name="Miyauchi S."/>
            <person name="Viragh M."/>
            <person name="Kuo A."/>
            <person name="Thoen E."/>
            <person name="Andreopoulos B."/>
            <person name="Lu D."/>
            <person name="Skrede I."/>
            <person name="Drula E."/>
            <person name="Henrissat B."/>
            <person name="Morin E."/>
            <person name="Kohler A."/>
            <person name="Barry K."/>
            <person name="LaButti K."/>
            <person name="Morin E."/>
            <person name="Salamov A."/>
            <person name="Lipzen A."/>
            <person name="Mereny Z."/>
            <person name="Hegedus B."/>
            <person name="Baldrian P."/>
            <person name="Stursova M."/>
            <person name="Weitz H."/>
            <person name="Taylor A."/>
            <person name="Grigoriev I.V."/>
            <person name="Nagy L.G."/>
            <person name="Martin F."/>
            <person name="Kauserud H."/>
        </authorList>
    </citation>
    <scope>NUCLEOTIDE SEQUENCE</scope>
    <source>
        <strain evidence="1">CBHHK182m</strain>
    </source>
</reference>
<accession>A0AAD7GRN0</accession>
<dbReference type="AlphaFoldDB" id="A0AAD7GRN0"/>
<dbReference type="Proteomes" id="UP001215598">
    <property type="component" value="Unassembled WGS sequence"/>
</dbReference>
<gene>
    <name evidence="1" type="ORF">B0H16DRAFT_1829494</name>
</gene>